<proteinExistence type="predicted"/>
<gene>
    <name evidence="3" type="ORF">LVJ94_40735</name>
</gene>
<keyword evidence="4" id="KW-1185">Reference proteome</keyword>
<organism evidence="3 4">
    <name type="scientific">Pendulispora rubella</name>
    <dbReference type="NCBI Taxonomy" id="2741070"/>
    <lineage>
        <taxon>Bacteria</taxon>
        <taxon>Pseudomonadati</taxon>
        <taxon>Myxococcota</taxon>
        <taxon>Myxococcia</taxon>
        <taxon>Myxococcales</taxon>
        <taxon>Sorangiineae</taxon>
        <taxon>Pendulisporaceae</taxon>
        <taxon>Pendulispora</taxon>
    </lineage>
</organism>
<feature type="signal peptide" evidence="2">
    <location>
        <begin position="1"/>
        <end position="21"/>
    </location>
</feature>
<evidence type="ECO:0000313" key="3">
    <source>
        <dbReference type="EMBL" id="WXB03219.1"/>
    </source>
</evidence>
<feature type="region of interest" description="Disordered" evidence="1">
    <location>
        <begin position="29"/>
        <end position="82"/>
    </location>
</feature>
<keyword evidence="2" id="KW-0732">Signal</keyword>
<dbReference type="PROSITE" id="PS51257">
    <property type="entry name" value="PROKAR_LIPOPROTEIN"/>
    <property type="match status" value="1"/>
</dbReference>
<evidence type="ECO:0000256" key="1">
    <source>
        <dbReference type="SAM" id="MobiDB-lite"/>
    </source>
</evidence>
<feature type="chain" id="PRO_5046017352" evidence="2">
    <location>
        <begin position="22"/>
        <end position="179"/>
    </location>
</feature>
<dbReference type="EMBL" id="CP089983">
    <property type="protein sequence ID" value="WXB03219.1"/>
    <property type="molecule type" value="Genomic_DNA"/>
</dbReference>
<reference evidence="3" key="1">
    <citation type="submission" date="2021-12" db="EMBL/GenBank/DDBJ databases">
        <title>Discovery of the Pendulisporaceae a myxobacterial family with distinct sporulation behavior and unique specialized metabolism.</title>
        <authorList>
            <person name="Garcia R."/>
            <person name="Popoff A."/>
            <person name="Bader C.D."/>
            <person name="Loehr J."/>
            <person name="Walesch S."/>
            <person name="Walt C."/>
            <person name="Boldt J."/>
            <person name="Bunk B."/>
            <person name="Haeckl F.J.F.P.J."/>
            <person name="Gunesch A.P."/>
            <person name="Birkelbach J."/>
            <person name="Nuebel U."/>
            <person name="Pietschmann T."/>
            <person name="Bach T."/>
            <person name="Mueller R."/>
        </authorList>
    </citation>
    <scope>NUCLEOTIDE SEQUENCE</scope>
    <source>
        <strain evidence="3">MSr11367</strain>
    </source>
</reference>
<sequence length="179" mass="17960">MSKIRVRGAFVVGVCSVVLFACDDASSDAEGGAQDAGIPDVGAAWSADGGLDATRDADDGTDASALPDAGGTPPPTNPQCGLNCGTPGFPHSQASVPGGLVRWSQNANCYGNQLPGTTPPGAACEVRGDHPDNCARHTCKCEACSESFTAAACINGTCADAATTCRLARENAHTFCGDP</sequence>
<dbReference type="Proteomes" id="UP001374803">
    <property type="component" value="Chromosome"/>
</dbReference>
<name>A0ABZ2KWY8_9BACT</name>
<accession>A0ABZ2KWY8</accession>
<evidence type="ECO:0000313" key="4">
    <source>
        <dbReference type="Proteomes" id="UP001374803"/>
    </source>
</evidence>
<evidence type="ECO:0000256" key="2">
    <source>
        <dbReference type="SAM" id="SignalP"/>
    </source>
</evidence>
<dbReference type="RefSeq" id="WP_394832847.1">
    <property type="nucleotide sequence ID" value="NZ_CP089929.1"/>
</dbReference>
<protein>
    <submittedName>
        <fullName evidence="3">Uncharacterized protein</fullName>
    </submittedName>
</protein>